<gene>
    <name evidence="2" type="ORF">R6Y95_04885</name>
</gene>
<dbReference type="Gene3D" id="3.40.50.1010">
    <property type="entry name" value="5'-nuclease"/>
    <property type="match status" value="1"/>
</dbReference>
<evidence type="ECO:0000313" key="3">
    <source>
        <dbReference type="Proteomes" id="UP001626603"/>
    </source>
</evidence>
<dbReference type="InterPro" id="IPR029060">
    <property type="entry name" value="PIN-like_dom_sf"/>
</dbReference>
<dbReference type="CDD" id="cd09854">
    <property type="entry name" value="PIN_VapC-like"/>
    <property type="match status" value="1"/>
</dbReference>
<dbReference type="Proteomes" id="UP001626603">
    <property type="component" value="Chromosome"/>
</dbReference>
<organism evidence="2 3">
    <name type="scientific">Methanoculleus palmolei</name>
    <dbReference type="NCBI Taxonomy" id="72612"/>
    <lineage>
        <taxon>Archaea</taxon>
        <taxon>Methanobacteriati</taxon>
        <taxon>Methanobacteriota</taxon>
        <taxon>Stenosarchaea group</taxon>
        <taxon>Methanomicrobia</taxon>
        <taxon>Methanomicrobiales</taxon>
        <taxon>Methanomicrobiaceae</taxon>
        <taxon>Methanoculleus</taxon>
    </lineage>
</organism>
<evidence type="ECO:0000313" key="2">
    <source>
        <dbReference type="EMBL" id="WOX56671.1"/>
    </source>
</evidence>
<evidence type="ECO:0000259" key="1">
    <source>
        <dbReference type="Pfam" id="PF01850"/>
    </source>
</evidence>
<protein>
    <submittedName>
        <fullName evidence="2">PIN domain-containing protein</fullName>
    </submittedName>
</protein>
<feature type="domain" description="PIN" evidence="1">
    <location>
        <begin position="2"/>
        <end position="121"/>
    </location>
</feature>
<reference evidence="2 3" key="1">
    <citation type="submission" date="2023-10" db="EMBL/GenBank/DDBJ databases">
        <title>The complete genome sequence of Methanoculleus palmolei DSM 4273.</title>
        <authorList>
            <person name="Lai S.-J."/>
            <person name="You Y.-T."/>
            <person name="Chen S.-C."/>
        </authorList>
    </citation>
    <scope>NUCLEOTIDE SEQUENCE [LARGE SCALE GENOMIC DNA]</scope>
    <source>
        <strain evidence="2 3">DSM 4273</strain>
    </source>
</reference>
<dbReference type="AlphaFoldDB" id="A0ABD8AAV3"/>
<name>A0ABD8AAV3_9EURY</name>
<dbReference type="EMBL" id="CP137641">
    <property type="protein sequence ID" value="WOX56671.1"/>
    <property type="molecule type" value="Genomic_DNA"/>
</dbReference>
<dbReference type="Pfam" id="PF01850">
    <property type="entry name" value="PIN"/>
    <property type="match status" value="1"/>
</dbReference>
<dbReference type="SUPFAM" id="SSF88723">
    <property type="entry name" value="PIN domain-like"/>
    <property type="match status" value="1"/>
</dbReference>
<accession>A0ABD8AAV3</accession>
<proteinExistence type="predicted"/>
<keyword evidence="3" id="KW-1185">Reference proteome</keyword>
<dbReference type="InterPro" id="IPR002716">
    <property type="entry name" value="PIN_dom"/>
</dbReference>
<sequence>MYLLDTNVWLERLLDRDRSGEVEEFLSSVPSERLFITDFSLHSIGVILGRLGGTPAFCDFVEDLFIDGAVTVIALDPARLRLLARTMELYLLDFDNAYQYLAAVEHNLVLVSFDGDFERTPGGRISPAEVLGR</sequence>